<evidence type="ECO:0000256" key="9">
    <source>
        <dbReference type="ARBA" id="ARBA00048138"/>
    </source>
</evidence>
<dbReference type="Pfam" id="PF12710">
    <property type="entry name" value="HAD"/>
    <property type="match status" value="1"/>
</dbReference>
<proteinExistence type="predicted"/>
<dbReference type="Gene3D" id="3.40.50.1000">
    <property type="entry name" value="HAD superfamily/HAD-like"/>
    <property type="match status" value="1"/>
</dbReference>
<evidence type="ECO:0000256" key="8">
    <source>
        <dbReference type="ARBA" id="ARBA00023299"/>
    </source>
</evidence>
<keyword evidence="5" id="KW-0479">Metal-binding</keyword>
<dbReference type="EMBL" id="PFBV01000003">
    <property type="protein sequence ID" value="PIT88337.1"/>
    <property type="molecule type" value="Genomic_DNA"/>
</dbReference>
<name>A0A2M6W6B9_9BACT</name>
<evidence type="ECO:0000256" key="10">
    <source>
        <dbReference type="ARBA" id="ARBA00048523"/>
    </source>
</evidence>
<dbReference type="InterPro" id="IPR036412">
    <property type="entry name" value="HAD-like_sf"/>
</dbReference>
<evidence type="ECO:0000256" key="6">
    <source>
        <dbReference type="ARBA" id="ARBA00022801"/>
    </source>
</evidence>
<dbReference type="Proteomes" id="UP000231426">
    <property type="component" value="Unassembled WGS sequence"/>
</dbReference>
<gene>
    <name evidence="11" type="ORF">COU29_00910</name>
</gene>
<evidence type="ECO:0000256" key="4">
    <source>
        <dbReference type="ARBA" id="ARBA00022605"/>
    </source>
</evidence>
<sequence length="230" mass="26977">MSNKTKQKVAVFDIDGTIFRSSLLIEILDALIQERIFPSSVNKEYAKSYKNWLNRVGTYEDYIMDIVKTFNRHIKGVPYKNFFKVAKRVSDFHKNRVYRYTRDLVKELKSKGYFLLAISHSPKEVVHEFCHLMGFDKYYGLIYKTNDKNILNGERDAIIFNKATLLKRAVKLNNLTLKGSVGVGDTESDIRVLKLVERPICFNPNQRLYKHAKRHGWPVVVERKDVIYHL</sequence>
<dbReference type="InterPro" id="IPR050582">
    <property type="entry name" value="HAD-like_SerB"/>
</dbReference>
<evidence type="ECO:0000256" key="3">
    <source>
        <dbReference type="ARBA" id="ARBA00012640"/>
    </source>
</evidence>
<comment type="catalytic activity">
    <reaction evidence="10">
        <text>O-phospho-D-serine + H2O = D-serine + phosphate</text>
        <dbReference type="Rhea" id="RHEA:24873"/>
        <dbReference type="ChEBI" id="CHEBI:15377"/>
        <dbReference type="ChEBI" id="CHEBI:35247"/>
        <dbReference type="ChEBI" id="CHEBI:43474"/>
        <dbReference type="ChEBI" id="CHEBI:58680"/>
        <dbReference type="EC" id="3.1.3.3"/>
    </reaction>
</comment>
<comment type="cofactor">
    <cofactor evidence="1">
        <name>Mg(2+)</name>
        <dbReference type="ChEBI" id="CHEBI:18420"/>
    </cofactor>
</comment>
<protein>
    <recommendedName>
        <fullName evidence="3">phosphoserine phosphatase</fullName>
        <ecNumber evidence="3">3.1.3.3</ecNumber>
    </recommendedName>
</protein>
<dbReference type="AlphaFoldDB" id="A0A2M6W6B9"/>
<comment type="caution">
    <text evidence="11">The sequence shown here is derived from an EMBL/GenBank/DDBJ whole genome shotgun (WGS) entry which is preliminary data.</text>
</comment>
<dbReference type="InterPro" id="IPR023214">
    <property type="entry name" value="HAD_sf"/>
</dbReference>
<dbReference type="GO" id="GO:0005737">
    <property type="term" value="C:cytoplasm"/>
    <property type="evidence" value="ECO:0007669"/>
    <property type="project" value="TreeGrafter"/>
</dbReference>
<accession>A0A2M6W6B9</accession>
<comment type="pathway">
    <text evidence="2">Amino-acid biosynthesis; L-serine biosynthesis; L-serine from 3-phospho-D-glycerate: step 3/3.</text>
</comment>
<dbReference type="SUPFAM" id="SSF56784">
    <property type="entry name" value="HAD-like"/>
    <property type="match status" value="1"/>
</dbReference>
<comment type="catalytic activity">
    <reaction evidence="9">
        <text>O-phospho-L-serine + H2O = L-serine + phosphate</text>
        <dbReference type="Rhea" id="RHEA:21208"/>
        <dbReference type="ChEBI" id="CHEBI:15377"/>
        <dbReference type="ChEBI" id="CHEBI:33384"/>
        <dbReference type="ChEBI" id="CHEBI:43474"/>
        <dbReference type="ChEBI" id="CHEBI:57524"/>
        <dbReference type="EC" id="3.1.3.3"/>
    </reaction>
</comment>
<keyword evidence="7" id="KW-0460">Magnesium</keyword>
<evidence type="ECO:0000256" key="2">
    <source>
        <dbReference type="ARBA" id="ARBA00005135"/>
    </source>
</evidence>
<evidence type="ECO:0000256" key="1">
    <source>
        <dbReference type="ARBA" id="ARBA00001946"/>
    </source>
</evidence>
<dbReference type="GO" id="GO:0036424">
    <property type="term" value="F:L-phosphoserine phosphatase activity"/>
    <property type="evidence" value="ECO:0007669"/>
    <property type="project" value="TreeGrafter"/>
</dbReference>
<evidence type="ECO:0000313" key="12">
    <source>
        <dbReference type="Proteomes" id="UP000231426"/>
    </source>
</evidence>
<evidence type="ECO:0000256" key="5">
    <source>
        <dbReference type="ARBA" id="ARBA00022723"/>
    </source>
</evidence>
<dbReference type="GO" id="GO:0000287">
    <property type="term" value="F:magnesium ion binding"/>
    <property type="evidence" value="ECO:0007669"/>
    <property type="project" value="TreeGrafter"/>
</dbReference>
<dbReference type="GO" id="GO:0006564">
    <property type="term" value="P:L-serine biosynthetic process"/>
    <property type="evidence" value="ECO:0007669"/>
    <property type="project" value="UniProtKB-KW"/>
</dbReference>
<evidence type="ECO:0000256" key="7">
    <source>
        <dbReference type="ARBA" id="ARBA00022842"/>
    </source>
</evidence>
<keyword evidence="6" id="KW-0378">Hydrolase</keyword>
<dbReference type="PANTHER" id="PTHR43344:SF2">
    <property type="entry name" value="PHOSPHOSERINE PHOSPHATASE"/>
    <property type="match status" value="1"/>
</dbReference>
<keyword evidence="4" id="KW-0028">Amino-acid biosynthesis</keyword>
<evidence type="ECO:0000313" key="11">
    <source>
        <dbReference type="EMBL" id="PIT88337.1"/>
    </source>
</evidence>
<dbReference type="NCBIfam" id="TIGR01488">
    <property type="entry name" value="HAD-SF-IB"/>
    <property type="match status" value="1"/>
</dbReference>
<reference evidence="12" key="1">
    <citation type="submission" date="2017-09" db="EMBL/GenBank/DDBJ databases">
        <title>Depth-based differentiation of microbial function through sediment-hosted aquifers and enrichment of novel symbionts in the deep terrestrial subsurface.</title>
        <authorList>
            <person name="Probst A.J."/>
            <person name="Ladd B."/>
            <person name="Jarett J.K."/>
            <person name="Geller-Mcgrath D.E."/>
            <person name="Sieber C.M.K."/>
            <person name="Emerson J.B."/>
            <person name="Anantharaman K."/>
            <person name="Thomas B.C."/>
            <person name="Malmstrom R."/>
            <person name="Stieglmeier M."/>
            <person name="Klingl A."/>
            <person name="Woyke T."/>
            <person name="Ryan C.M."/>
            <person name="Banfield J.F."/>
        </authorList>
    </citation>
    <scope>NUCLEOTIDE SEQUENCE [LARGE SCALE GENOMIC DNA]</scope>
</reference>
<keyword evidence="8" id="KW-0718">Serine biosynthesis</keyword>
<organism evidence="11 12">
    <name type="scientific">Candidatus Magasanikbacteria bacterium CG10_big_fil_rev_8_21_14_0_10_36_32</name>
    <dbReference type="NCBI Taxonomy" id="1974646"/>
    <lineage>
        <taxon>Bacteria</taxon>
        <taxon>Candidatus Magasanikiibacteriota</taxon>
    </lineage>
</organism>
<dbReference type="PANTHER" id="PTHR43344">
    <property type="entry name" value="PHOSPHOSERINE PHOSPHATASE"/>
    <property type="match status" value="1"/>
</dbReference>
<dbReference type="EC" id="3.1.3.3" evidence="3"/>